<dbReference type="Gene3D" id="2.60.270.60">
    <property type="match status" value="1"/>
</dbReference>
<gene>
    <name evidence="1" type="ORF">B0A48_02084</name>
</gene>
<comment type="caution">
    <text evidence="1">The sequence shown here is derived from an EMBL/GenBank/DDBJ whole genome shotgun (WGS) entry which is preliminary data.</text>
</comment>
<dbReference type="AlphaFoldDB" id="A0A1V8TN33"/>
<evidence type="ECO:0000313" key="1">
    <source>
        <dbReference type="EMBL" id="OQO12622.1"/>
    </source>
</evidence>
<protein>
    <submittedName>
        <fullName evidence="1">Uncharacterized protein</fullName>
    </submittedName>
</protein>
<sequence length="218" mass="22853">MDPKLIDRIANARAIVDRQATSFQAGSPPALPPIVPTIAAWDTRTSTLPSPTEPPAFTPAAPFRPLFALVTDPLTGEVHHPTVHYVFSDDEADGSPLTAAALQAIEDQEDATLSGAGEVEERVVVLDLQSDGKILAGVTSLSEAWQGLRTEVGVAPSWGAGKGEGVMVKVTGKAVDEKTKGESKKAEGLEALVERFEAGMERLSEVMGAEDGKGEGVL</sequence>
<keyword evidence="2" id="KW-1185">Reference proteome</keyword>
<organism evidence="1 2">
    <name type="scientific">Cryoendolithus antarcticus</name>
    <dbReference type="NCBI Taxonomy" id="1507870"/>
    <lineage>
        <taxon>Eukaryota</taxon>
        <taxon>Fungi</taxon>
        <taxon>Dikarya</taxon>
        <taxon>Ascomycota</taxon>
        <taxon>Pezizomycotina</taxon>
        <taxon>Dothideomycetes</taxon>
        <taxon>Dothideomycetidae</taxon>
        <taxon>Cladosporiales</taxon>
        <taxon>Cladosporiaceae</taxon>
        <taxon>Cryoendolithus</taxon>
    </lineage>
</organism>
<dbReference type="InParanoid" id="A0A1V8TN33"/>
<reference evidence="2" key="1">
    <citation type="submission" date="2017-03" db="EMBL/GenBank/DDBJ databases">
        <title>Genomes of endolithic fungi from Antarctica.</title>
        <authorList>
            <person name="Coleine C."/>
            <person name="Masonjones S."/>
            <person name="Stajich J.E."/>
        </authorList>
    </citation>
    <scope>NUCLEOTIDE SEQUENCE [LARGE SCALE GENOMIC DNA]</scope>
    <source>
        <strain evidence="2">CCFEE 5527</strain>
    </source>
</reference>
<dbReference type="Proteomes" id="UP000192596">
    <property type="component" value="Unassembled WGS sequence"/>
</dbReference>
<evidence type="ECO:0000313" key="2">
    <source>
        <dbReference type="Proteomes" id="UP000192596"/>
    </source>
</evidence>
<name>A0A1V8TN33_9PEZI</name>
<dbReference type="OrthoDB" id="1681166at2759"/>
<dbReference type="STRING" id="1507870.A0A1V8TN33"/>
<accession>A0A1V8TN33</accession>
<proteinExistence type="predicted"/>
<dbReference type="EMBL" id="NAJO01000004">
    <property type="protein sequence ID" value="OQO12622.1"/>
    <property type="molecule type" value="Genomic_DNA"/>
</dbReference>